<dbReference type="Gene3D" id="3.10.300.10">
    <property type="entry name" value="Methylpurine-DNA glycosylase (MPG)"/>
    <property type="match status" value="2"/>
</dbReference>
<dbReference type="InterPro" id="IPR003180">
    <property type="entry name" value="MPG"/>
</dbReference>
<comment type="function">
    <text evidence="2">Hydrolysis of the deoxyribose N-glycosidic bond to excise 3-methyladenine, and 7-methylguanine from the damaged DNA polymer formed by alkylation lesions.</text>
</comment>
<reference evidence="9 10" key="1">
    <citation type="submission" date="2015-09" db="EMBL/GenBank/DDBJ databases">
        <title>Atta colombica WGS genome.</title>
        <authorList>
            <person name="Nygaard S."/>
            <person name="Hu H."/>
            <person name="Boomsma J."/>
            <person name="Zhang G."/>
        </authorList>
    </citation>
    <scope>NUCLEOTIDE SEQUENCE [LARGE SCALE GENOMIC DNA]</scope>
    <source>
        <strain evidence="9">Treedump-2</strain>
        <tissue evidence="9">Whole body</tissue>
    </source>
</reference>
<evidence type="ECO:0000256" key="5">
    <source>
        <dbReference type="ARBA" id="ARBA00022763"/>
    </source>
</evidence>
<dbReference type="GO" id="GO:0006284">
    <property type="term" value="P:base-excision repair"/>
    <property type="evidence" value="ECO:0007669"/>
    <property type="project" value="InterPro"/>
</dbReference>
<comment type="catalytic activity">
    <reaction evidence="1">
        <text>Hydrolysis of alkylated DNA, releasing 3-methyladenine, 3-methylguanine, 7-methylguanine and 7-methyladenine.</text>
        <dbReference type="EC" id="3.2.2.21"/>
    </reaction>
</comment>
<gene>
    <name evidence="9" type="ORF">ALC53_05822</name>
</gene>
<dbReference type="InterPro" id="IPR036995">
    <property type="entry name" value="MPG_sf"/>
</dbReference>
<evidence type="ECO:0000256" key="6">
    <source>
        <dbReference type="ARBA" id="ARBA00022801"/>
    </source>
</evidence>
<evidence type="ECO:0000256" key="8">
    <source>
        <dbReference type="ARBA" id="ARBA00033426"/>
    </source>
</evidence>
<evidence type="ECO:0000256" key="7">
    <source>
        <dbReference type="ARBA" id="ARBA00023204"/>
    </source>
</evidence>
<comment type="similarity">
    <text evidence="3">Belongs to the DNA glycosylase MPG family.</text>
</comment>
<evidence type="ECO:0000256" key="4">
    <source>
        <dbReference type="ARBA" id="ARBA00012000"/>
    </source>
</evidence>
<dbReference type="InterPro" id="IPR011034">
    <property type="entry name" value="Formyl_transferase-like_C_sf"/>
</dbReference>
<dbReference type="CDD" id="cd00540">
    <property type="entry name" value="AAG"/>
    <property type="match status" value="1"/>
</dbReference>
<sequence>MVYLNMTLCNVAVFTIRRFILSRVEIILSRAIGSETIEFVAESNSMKRTRTATRIQQENKIEKNKDNEDTVITKSKRRRPKLNLKSLLNQEYRDTKNVYNTTDSQISASFKSSKNSQKEPKIETHIERNKREVEELKSNTNSKGKPRAVVDLQMMKLELSQLEDPPVTPWEKELSSGRLQYEFFDIPCEELAQRLLGKILVRYLENGTILKGRIVETEGYLGTMDKASHSYQNKVTSRNLPMYMPPGTIYIYMTYGMYHCFNISSQEGNAHVLIKAVEPLMGLKYMELLKNMRWKDNGREKQTARLATHLKQYKLCNNPFKICDAFAIDQNSFDRKFVYACNNLWLESQPFVRPPTIVAIPSKNLKSDDSDGCAVLVRAVDPIEGMDHMAYQRNTSKTRKGNLKPHELCNGPSKLCMAYQLNKQHSKYSLCTWKNLWIEDDRALRDIKIVKSARIGINSCDPEWANKPLRYYIYDNKSVSKRNKKAEMEIV</sequence>
<keyword evidence="5" id="KW-0227">DNA damage</keyword>
<dbReference type="EC" id="3.2.2.21" evidence="4"/>
<dbReference type="HAMAP" id="MF_00527">
    <property type="entry name" value="3MGH"/>
    <property type="match status" value="1"/>
</dbReference>
<evidence type="ECO:0000256" key="3">
    <source>
        <dbReference type="ARBA" id="ARBA00009232"/>
    </source>
</evidence>
<dbReference type="PANTHER" id="PTHR10429">
    <property type="entry name" value="DNA-3-METHYLADENINE GLYCOSYLASE"/>
    <property type="match status" value="1"/>
</dbReference>
<dbReference type="Proteomes" id="UP000078540">
    <property type="component" value="Unassembled WGS sequence"/>
</dbReference>
<keyword evidence="10" id="KW-1185">Reference proteome</keyword>
<dbReference type="EMBL" id="KQ976482">
    <property type="protein sequence ID" value="KYM83708.1"/>
    <property type="molecule type" value="Genomic_DNA"/>
</dbReference>
<proteinExistence type="inferred from homology"/>
<evidence type="ECO:0000313" key="10">
    <source>
        <dbReference type="Proteomes" id="UP000078540"/>
    </source>
</evidence>
<evidence type="ECO:0000256" key="2">
    <source>
        <dbReference type="ARBA" id="ARBA00002421"/>
    </source>
</evidence>
<dbReference type="GO" id="GO:0003677">
    <property type="term" value="F:DNA binding"/>
    <property type="evidence" value="ECO:0007669"/>
    <property type="project" value="InterPro"/>
</dbReference>
<evidence type="ECO:0000313" key="9">
    <source>
        <dbReference type="EMBL" id="KYM83708.1"/>
    </source>
</evidence>
<accession>A0A151I3V3</accession>
<dbReference type="STRING" id="520822.A0A151I3V3"/>
<dbReference type="GO" id="GO:0003905">
    <property type="term" value="F:alkylbase DNA N-glycosylase activity"/>
    <property type="evidence" value="ECO:0007669"/>
    <property type="project" value="UniProtKB-EC"/>
</dbReference>
<dbReference type="PANTHER" id="PTHR10429:SF0">
    <property type="entry name" value="DNA-3-METHYLADENINE GLYCOSYLASE"/>
    <property type="match status" value="1"/>
</dbReference>
<name>A0A151I3V3_9HYME</name>
<keyword evidence="6" id="KW-0378">Hydrolase</keyword>
<evidence type="ECO:0000256" key="1">
    <source>
        <dbReference type="ARBA" id="ARBA00000086"/>
    </source>
</evidence>
<dbReference type="NCBIfam" id="TIGR00567">
    <property type="entry name" value="3mg"/>
    <property type="match status" value="1"/>
</dbReference>
<dbReference type="AlphaFoldDB" id="A0A151I3V3"/>
<keyword evidence="7" id="KW-0234">DNA repair</keyword>
<dbReference type="Pfam" id="PF02245">
    <property type="entry name" value="Pur_DNA_glyco"/>
    <property type="match status" value="2"/>
</dbReference>
<organism evidence="9 10">
    <name type="scientific">Atta colombica</name>
    <dbReference type="NCBI Taxonomy" id="520822"/>
    <lineage>
        <taxon>Eukaryota</taxon>
        <taxon>Metazoa</taxon>
        <taxon>Ecdysozoa</taxon>
        <taxon>Arthropoda</taxon>
        <taxon>Hexapoda</taxon>
        <taxon>Insecta</taxon>
        <taxon>Pterygota</taxon>
        <taxon>Neoptera</taxon>
        <taxon>Endopterygota</taxon>
        <taxon>Hymenoptera</taxon>
        <taxon>Apocrita</taxon>
        <taxon>Aculeata</taxon>
        <taxon>Formicoidea</taxon>
        <taxon>Formicidae</taxon>
        <taxon>Myrmicinae</taxon>
        <taxon>Atta</taxon>
    </lineage>
</organism>
<protein>
    <recommendedName>
        <fullName evidence="4">DNA-3-methyladenine glycosylase II</fullName>
        <ecNumber evidence="4">3.2.2.21</ecNumber>
    </recommendedName>
    <alternativeName>
        <fullName evidence="8">3-methyladenine DNA glycosidase</fullName>
    </alternativeName>
</protein>
<dbReference type="SUPFAM" id="SSF50486">
    <property type="entry name" value="FMT C-terminal domain-like"/>
    <property type="match status" value="2"/>
</dbReference>